<dbReference type="NCBIfam" id="NF000986">
    <property type="entry name" value="PRK00103.1-4"/>
    <property type="match status" value="1"/>
</dbReference>
<evidence type="ECO:0000256" key="2">
    <source>
        <dbReference type="ARBA" id="ARBA00022679"/>
    </source>
</evidence>
<evidence type="ECO:0000256" key="1">
    <source>
        <dbReference type="ARBA" id="ARBA00022603"/>
    </source>
</evidence>
<feature type="binding site" evidence="5">
    <location>
        <position position="73"/>
    </location>
    <ligand>
        <name>S-adenosyl-L-methionine</name>
        <dbReference type="ChEBI" id="CHEBI:59789"/>
    </ligand>
</feature>
<evidence type="ECO:0000313" key="7">
    <source>
        <dbReference type="Proteomes" id="UP000282483"/>
    </source>
</evidence>
<dbReference type="InterPro" id="IPR029026">
    <property type="entry name" value="tRNA_m1G_MTases_N"/>
</dbReference>
<comment type="subunit">
    <text evidence="5">Homodimer.</text>
</comment>
<accession>A0A2Z5UVE7</accession>
<dbReference type="CDD" id="cd18081">
    <property type="entry name" value="RlmH-like"/>
    <property type="match status" value="1"/>
</dbReference>
<comment type="catalytic activity">
    <reaction evidence="5">
        <text>pseudouridine(1915) in 23S rRNA + S-adenosyl-L-methionine = N(3)-methylpseudouridine(1915) in 23S rRNA + S-adenosyl-L-homocysteine + H(+)</text>
        <dbReference type="Rhea" id="RHEA:42752"/>
        <dbReference type="Rhea" id="RHEA-COMP:10221"/>
        <dbReference type="Rhea" id="RHEA-COMP:10222"/>
        <dbReference type="ChEBI" id="CHEBI:15378"/>
        <dbReference type="ChEBI" id="CHEBI:57856"/>
        <dbReference type="ChEBI" id="CHEBI:59789"/>
        <dbReference type="ChEBI" id="CHEBI:65314"/>
        <dbReference type="ChEBI" id="CHEBI:74486"/>
        <dbReference type="EC" id="2.1.1.177"/>
    </reaction>
</comment>
<keyword evidence="5" id="KW-0963">Cytoplasm</keyword>
<dbReference type="PANTHER" id="PTHR33603:SF1">
    <property type="entry name" value="RIBOSOMAL RNA LARGE SUBUNIT METHYLTRANSFERASE H"/>
    <property type="match status" value="1"/>
</dbReference>
<dbReference type="Pfam" id="PF02590">
    <property type="entry name" value="SPOUT_MTase"/>
    <property type="match status" value="1"/>
</dbReference>
<dbReference type="GO" id="GO:0070038">
    <property type="term" value="F:rRNA (pseudouridine-N3-)-methyltransferase activity"/>
    <property type="evidence" value="ECO:0007669"/>
    <property type="project" value="UniProtKB-UniRule"/>
</dbReference>
<dbReference type="PANTHER" id="PTHR33603">
    <property type="entry name" value="METHYLTRANSFERASE"/>
    <property type="match status" value="1"/>
</dbReference>
<evidence type="ECO:0000313" key="6">
    <source>
        <dbReference type="EMBL" id="BBB14933.1"/>
    </source>
</evidence>
<keyword evidence="7" id="KW-1185">Reference proteome</keyword>
<dbReference type="NCBIfam" id="TIGR00246">
    <property type="entry name" value="tRNA_RlmH_YbeA"/>
    <property type="match status" value="1"/>
</dbReference>
<name>A0A2Z5UVE7_9COXI</name>
<evidence type="ECO:0000256" key="4">
    <source>
        <dbReference type="ARBA" id="ARBA00038303"/>
    </source>
</evidence>
<feature type="binding site" evidence="5">
    <location>
        <begin position="123"/>
        <end position="128"/>
    </location>
    <ligand>
        <name>S-adenosyl-L-methionine</name>
        <dbReference type="ChEBI" id="CHEBI:59789"/>
    </ligand>
</feature>
<proteinExistence type="inferred from homology"/>
<evidence type="ECO:0000256" key="3">
    <source>
        <dbReference type="ARBA" id="ARBA00022691"/>
    </source>
</evidence>
<keyword evidence="5" id="KW-0698">rRNA processing</keyword>
<dbReference type="EC" id="2.1.1.177" evidence="5"/>
<dbReference type="GO" id="GO:0005737">
    <property type="term" value="C:cytoplasm"/>
    <property type="evidence" value="ECO:0007669"/>
    <property type="project" value="UniProtKB-SubCell"/>
</dbReference>
<dbReference type="PIRSF" id="PIRSF004505">
    <property type="entry name" value="MT_bac"/>
    <property type="match status" value="1"/>
</dbReference>
<reference evidence="6 7" key="1">
    <citation type="submission" date="2017-03" db="EMBL/GenBank/DDBJ databases">
        <title>The genome sequence of Candidatus Rickettsiella viridis.</title>
        <authorList>
            <person name="Nikoh N."/>
            <person name="Tsuchida T."/>
            <person name="Yamaguchi K."/>
            <person name="Maeda T."/>
            <person name="Shigenobu S."/>
            <person name="Fukatsu T."/>
        </authorList>
    </citation>
    <scope>NUCLEOTIDE SEQUENCE [LARGE SCALE GENOMIC DNA]</scope>
    <source>
        <strain evidence="6 7">Ap-RA04</strain>
    </source>
</reference>
<dbReference type="InterPro" id="IPR029028">
    <property type="entry name" value="Alpha/beta_knot_MTases"/>
</dbReference>
<keyword evidence="1 5" id="KW-0489">Methyltransferase</keyword>
<organism evidence="6 7">
    <name type="scientific">Candidatus Rickettsiella viridis</name>
    <dbReference type="NCBI Taxonomy" id="676208"/>
    <lineage>
        <taxon>Bacteria</taxon>
        <taxon>Pseudomonadati</taxon>
        <taxon>Pseudomonadota</taxon>
        <taxon>Gammaproteobacteria</taxon>
        <taxon>Legionellales</taxon>
        <taxon>Coxiellaceae</taxon>
        <taxon>Rickettsiella</taxon>
    </lineage>
</organism>
<keyword evidence="3 5" id="KW-0949">S-adenosyl-L-methionine</keyword>
<dbReference type="Proteomes" id="UP000282483">
    <property type="component" value="Chromosome"/>
</dbReference>
<dbReference type="HAMAP" id="MF_00658">
    <property type="entry name" value="23SrRNA_methyltr_H"/>
    <property type="match status" value="1"/>
</dbReference>
<gene>
    <name evidence="5 6" type="primary">rlmH</name>
    <name evidence="6" type="ORF">RVIR1_04200</name>
</gene>
<dbReference type="Gene3D" id="3.40.1280.10">
    <property type="match status" value="1"/>
</dbReference>
<comment type="subcellular location">
    <subcellularLocation>
        <location evidence="5">Cytoplasm</location>
    </subcellularLocation>
</comment>
<dbReference type="InterPro" id="IPR003742">
    <property type="entry name" value="RlmH-like"/>
</dbReference>
<evidence type="ECO:0000256" key="5">
    <source>
        <dbReference type="HAMAP-Rule" id="MF_00658"/>
    </source>
</evidence>
<dbReference type="RefSeq" id="WP_126322440.1">
    <property type="nucleotide sequence ID" value="NZ_AP018005.1"/>
</dbReference>
<dbReference type="EMBL" id="AP018005">
    <property type="protein sequence ID" value="BBB14933.1"/>
    <property type="molecule type" value="Genomic_DNA"/>
</dbReference>
<dbReference type="SUPFAM" id="SSF75217">
    <property type="entry name" value="alpha/beta knot"/>
    <property type="match status" value="1"/>
</dbReference>
<feature type="binding site" evidence="5">
    <location>
        <position position="104"/>
    </location>
    <ligand>
        <name>S-adenosyl-L-methionine</name>
        <dbReference type="ChEBI" id="CHEBI:59789"/>
    </ligand>
</feature>
<dbReference type="AlphaFoldDB" id="A0A2Z5UVE7"/>
<protein>
    <recommendedName>
        <fullName evidence="5">Ribosomal RNA large subunit methyltransferase H</fullName>
        <ecNumber evidence="5">2.1.1.177</ecNumber>
    </recommendedName>
    <alternativeName>
        <fullName evidence="5">23S rRNA (pseudouridine1915-N3)-methyltransferase</fullName>
    </alternativeName>
    <alternativeName>
        <fullName evidence="5">23S rRNA m3Psi1915 methyltransferase</fullName>
    </alternativeName>
    <alternativeName>
        <fullName evidence="5">rRNA (pseudouridine-N3-)-methyltransferase RlmH</fullName>
    </alternativeName>
</protein>
<comment type="similarity">
    <text evidence="4 5">Belongs to the RNA methyltransferase RlmH family.</text>
</comment>
<keyword evidence="2 5" id="KW-0808">Transferase</keyword>
<dbReference type="OrthoDB" id="9806643at2"/>
<dbReference type="KEGG" id="rvi:RVIR1_04200"/>
<sequence length="156" mass="18024">MKLRLIAVGTRMPEWVSEGFENYQKRLPIEYKFELISIPPSKRGKTSHIPSLIVEEEKKIFAAIPKHSKIIALDERGKLWNTKQLAETLQQWQSDSEDVSFLIGGPDGLGSDCLNKASHRWSLSPLTLPHPLVRIIMLEQLYRAWSILNNHPYHRE</sequence>
<comment type="function">
    <text evidence="5">Specifically methylates the pseudouridine at position 1915 (m3Psi1915) in 23S rRNA.</text>
</comment>